<proteinExistence type="predicted"/>
<reference evidence="1 2" key="1">
    <citation type="submission" date="2013-08" db="EMBL/GenBank/DDBJ databases">
        <authorList>
            <person name="Weinstock G."/>
            <person name="Sodergren E."/>
            <person name="Wylie T."/>
            <person name="Fulton L."/>
            <person name="Fulton R."/>
            <person name="Fronick C."/>
            <person name="O'Laughlin M."/>
            <person name="Godfrey J."/>
            <person name="Miner T."/>
            <person name="Herter B."/>
            <person name="Appelbaum E."/>
            <person name="Cordes M."/>
            <person name="Lek S."/>
            <person name="Wollam A."/>
            <person name="Pepin K.H."/>
            <person name="Palsikar V.B."/>
            <person name="Mitreva M."/>
            <person name="Wilson R.K."/>
        </authorList>
    </citation>
    <scope>NUCLEOTIDE SEQUENCE [LARGE SCALE GENOMIC DNA]</scope>
    <source>
        <strain evidence="1 2">ATCC 12856</strain>
    </source>
</reference>
<accession>U1XA01</accession>
<comment type="caution">
    <text evidence="1">The sequence shown here is derived from an EMBL/GenBank/DDBJ whole genome shotgun (WGS) entry which is preliminary data.</text>
</comment>
<protein>
    <submittedName>
        <fullName evidence="1">Uncharacterized protein</fullName>
    </submittedName>
</protein>
<gene>
    <name evidence="1" type="ORF">HMPREF0083_00512</name>
</gene>
<evidence type="ECO:0000313" key="2">
    <source>
        <dbReference type="Proteomes" id="UP000016511"/>
    </source>
</evidence>
<organism evidence="1 2">
    <name type="scientific">Aneurinibacillus aneurinilyticus ATCC 12856</name>
    <dbReference type="NCBI Taxonomy" id="649747"/>
    <lineage>
        <taxon>Bacteria</taxon>
        <taxon>Bacillati</taxon>
        <taxon>Bacillota</taxon>
        <taxon>Bacilli</taxon>
        <taxon>Bacillales</taxon>
        <taxon>Paenibacillaceae</taxon>
        <taxon>Aneurinibacillus group</taxon>
        <taxon>Aneurinibacillus</taxon>
    </lineage>
</organism>
<dbReference type="EMBL" id="AWSJ01000040">
    <property type="protein sequence ID" value="ERI11368.1"/>
    <property type="molecule type" value="Genomic_DNA"/>
</dbReference>
<dbReference type="STRING" id="649747.HMPREF0083_00512"/>
<name>U1XA01_ANEAE</name>
<evidence type="ECO:0000313" key="1">
    <source>
        <dbReference type="EMBL" id="ERI11368.1"/>
    </source>
</evidence>
<keyword evidence="2" id="KW-1185">Reference proteome</keyword>
<dbReference type="Proteomes" id="UP000016511">
    <property type="component" value="Unassembled WGS sequence"/>
</dbReference>
<dbReference type="HOGENOM" id="CLU_2857885_0_0_9"/>
<sequence length="64" mass="7072">MSPRRIAGNSATYRLRVADSPQALLYLPVMKRAAVFFSCLSEYGNFGSVWGICSEDASIYEAHP</sequence>
<dbReference type="AlphaFoldDB" id="U1XA01"/>